<accession>A0ACC0SRU1</accession>
<dbReference type="EMBL" id="CM009295">
    <property type="protein sequence ID" value="KAI9391990.1"/>
    <property type="molecule type" value="Genomic_DNA"/>
</dbReference>
<protein>
    <submittedName>
        <fullName evidence="1">Uncharacterized protein</fullName>
    </submittedName>
</protein>
<evidence type="ECO:0000313" key="2">
    <source>
        <dbReference type="Proteomes" id="UP000006729"/>
    </source>
</evidence>
<evidence type="ECO:0000313" key="1">
    <source>
        <dbReference type="EMBL" id="KAI9391990.1"/>
    </source>
</evidence>
<proteinExistence type="predicted"/>
<gene>
    <name evidence="1" type="ORF">POPTR_006G026002v4</name>
</gene>
<sequence>MGHSLSLKLTAEGSQGESTTANEEKIGLLEKHKDYVDRAKAFHKKKEALRRLKEKAASRNPDEFYFGMIKSRTVGGVHRPQTEANKYSQEELMLMKTQDTGYVLQKEKGRRLKR</sequence>
<comment type="caution">
    <text evidence="1">The sequence shown here is derived from an EMBL/GenBank/DDBJ whole genome shotgun (WGS) entry which is preliminary data.</text>
</comment>
<reference evidence="1 2" key="1">
    <citation type="journal article" date="2006" name="Science">
        <title>The genome of black cottonwood, Populus trichocarpa (Torr. &amp; Gray).</title>
        <authorList>
            <person name="Tuskan G.A."/>
            <person name="Difazio S."/>
            <person name="Jansson S."/>
            <person name="Bohlmann J."/>
            <person name="Grigoriev I."/>
            <person name="Hellsten U."/>
            <person name="Putnam N."/>
            <person name="Ralph S."/>
            <person name="Rombauts S."/>
            <person name="Salamov A."/>
            <person name="Schein J."/>
            <person name="Sterck L."/>
            <person name="Aerts A."/>
            <person name="Bhalerao R.R."/>
            <person name="Bhalerao R.P."/>
            <person name="Blaudez D."/>
            <person name="Boerjan W."/>
            <person name="Brun A."/>
            <person name="Brunner A."/>
            <person name="Busov V."/>
            <person name="Campbell M."/>
            <person name="Carlson J."/>
            <person name="Chalot M."/>
            <person name="Chapman J."/>
            <person name="Chen G.L."/>
            <person name="Cooper D."/>
            <person name="Coutinho P.M."/>
            <person name="Couturier J."/>
            <person name="Covert S."/>
            <person name="Cronk Q."/>
            <person name="Cunningham R."/>
            <person name="Davis J."/>
            <person name="Degroeve S."/>
            <person name="Dejardin A."/>
            <person name="Depamphilis C."/>
            <person name="Detter J."/>
            <person name="Dirks B."/>
            <person name="Dubchak I."/>
            <person name="Duplessis S."/>
            <person name="Ehlting J."/>
            <person name="Ellis B."/>
            <person name="Gendler K."/>
            <person name="Goodstein D."/>
            <person name="Gribskov M."/>
            <person name="Grimwood J."/>
            <person name="Groover A."/>
            <person name="Gunter L."/>
            <person name="Hamberger B."/>
            <person name="Heinze B."/>
            <person name="Helariutta Y."/>
            <person name="Henrissat B."/>
            <person name="Holligan D."/>
            <person name="Holt R."/>
            <person name="Huang W."/>
            <person name="Islam-Faridi N."/>
            <person name="Jones S."/>
            <person name="Jones-Rhoades M."/>
            <person name="Jorgensen R."/>
            <person name="Joshi C."/>
            <person name="Kangasjarvi J."/>
            <person name="Karlsson J."/>
            <person name="Kelleher C."/>
            <person name="Kirkpatrick R."/>
            <person name="Kirst M."/>
            <person name="Kohler A."/>
            <person name="Kalluri U."/>
            <person name="Larimer F."/>
            <person name="Leebens-Mack J."/>
            <person name="Leple J.C."/>
            <person name="Locascio P."/>
            <person name="Lou Y."/>
            <person name="Lucas S."/>
            <person name="Martin F."/>
            <person name="Montanini B."/>
            <person name="Napoli C."/>
            <person name="Nelson D.R."/>
            <person name="Nelson C."/>
            <person name="Nieminen K."/>
            <person name="Nilsson O."/>
            <person name="Pereda V."/>
            <person name="Peter G."/>
            <person name="Philippe R."/>
            <person name="Pilate G."/>
            <person name="Poliakov A."/>
            <person name="Razumovskaya J."/>
            <person name="Richardson P."/>
            <person name="Rinaldi C."/>
            <person name="Ritland K."/>
            <person name="Rouze P."/>
            <person name="Ryaboy D."/>
            <person name="Schmutz J."/>
            <person name="Schrader J."/>
            <person name="Segerman B."/>
            <person name="Shin H."/>
            <person name="Siddiqui A."/>
            <person name="Sterky F."/>
            <person name="Terry A."/>
            <person name="Tsai C.J."/>
            <person name="Uberbacher E."/>
            <person name="Unneberg P."/>
            <person name="Vahala J."/>
            <person name="Wall K."/>
            <person name="Wessler S."/>
            <person name="Yang G."/>
            <person name="Yin T."/>
            <person name="Douglas C."/>
            <person name="Marra M."/>
            <person name="Sandberg G."/>
            <person name="Van de Peer Y."/>
            <person name="Rokhsar D."/>
        </authorList>
    </citation>
    <scope>NUCLEOTIDE SEQUENCE [LARGE SCALE GENOMIC DNA]</scope>
    <source>
        <strain evidence="2">cv. Nisqually</strain>
    </source>
</reference>
<name>A0ACC0SRU1_POPTR</name>
<organism evidence="1 2">
    <name type="scientific">Populus trichocarpa</name>
    <name type="common">Western balsam poplar</name>
    <name type="synonym">Populus balsamifera subsp. trichocarpa</name>
    <dbReference type="NCBI Taxonomy" id="3694"/>
    <lineage>
        <taxon>Eukaryota</taxon>
        <taxon>Viridiplantae</taxon>
        <taxon>Streptophyta</taxon>
        <taxon>Embryophyta</taxon>
        <taxon>Tracheophyta</taxon>
        <taxon>Spermatophyta</taxon>
        <taxon>Magnoliopsida</taxon>
        <taxon>eudicotyledons</taxon>
        <taxon>Gunneridae</taxon>
        <taxon>Pentapetalae</taxon>
        <taxon>rosids</taxon>
        <taxon>fabids</taxon>
        <taxon>Malpighiales</taxon>
        <taxon>Salicaceae</taxon>
        <taxon>Saliceae</taxon>
        <taxon>Populus</taxon>
    </lineage>
</organism>
<dbReference type="Proteomes" id="UP000006729">
    <property type="component" value="Chromosome 6"/>
</dbReference>
<keyword evidence="2" id="KW-1185">Reference proteome</keyword>